<gene>
    <name evidence="1" type="ORF">BDZ31_001069</name>
</gene>
<dbReference type="RefSeq" id="WP_183339710.1">
    <property type="nucleotide sequence ID" value="NZ_JACHNU010000001.1"/>
</dbReference>
<protein>
    <recommendedName>
        <fullName evidence="3">TetR family transcriptional regulator</fullName>
    </recommendedName>
</protein>
<name>A0A840I9F5_9ACTN</name>
<organism evidence="1 2">
    <name type="scientific">Conexibacter arvalis</name>
    <dbReference type="NCBI Taxonomy" id="912552"/>
    <lineage>
        <taxon>Bacteria</taxon>
        <taxon>Bacillati</taxon>
        <taxon>Actinomycetota</taxon>
        <taxon>Thermoleophilia</taxon>
        <taxon>Solirubrobacterales</taxon>
        <taxon>Conexibacteraceae</taxon>
        <taxon>Conexibacter</taxon>
    </lineage>
</organism>
<sequence>MSEHGEDRFLQAFDAAVERVRVAVRAACHNTPAPSDRLERARRGLGAFLRWCAEEPTLARKCIVESLTAGPRVRERRDAAVREFARMIDHLRAEARGDAAPALVSEAIAGGICSAVYTRLARGEAAQLPQLLDELMDSGLGQLVDPNAR</sequence>
<dbReference type="EMBL" id="JACHNU010000001">
    <property type="protein sequence ID" value="MBB4661496.1"/>
    <property type="molecule type" value="Genomic_DNA"/>
</dbReference>
<dbReference type="Proteomes" id="UP000585272">
    <property type="component" value="Unassembled WGS sequence"/>
</dbReference>
<keyword evidence="2" id="KW-1185">Reference proteome</keyword>
<evidence type="ECO:0000313" key="1">
    <source>
        <dbReference type="EMBL" id="MBB4661496.1"/>
    </source>
</evidence>
<proteinExistence type="predicted"/>
<dbReference type="AlphaFoldDB" id="A0A840I9F5"/>
<dbReference type="Gene3D" id="1.10.357.10">
    <property type="entry name" value="Tetracycline Repressor, domain 2"/>
    <property type="match status" value="1"/>
</dbReference>
<evidence type="ECO:0000313" key="2">
    <source>
        <dbReference type="Proteomes" id="UP000585272"/>
    </source>
</evidence>
<comment type="caution">
    <text evidence="1">The sequence shown here is derived from an EMBL/GenBank/DDBJ whole genome shotgun (WGS) entry which is preliminary data.</text>
</comment>
<reference evidence="1 2" key="1">
    <citation type="submission" date="2020-08" db="EMBL/GenBank/DDBJ databases">
        <title>Genomic Encyclopedia of Archaeal and Bacterial Type Strains, Phase II (KMG-II): from individual species to whole genera.</title>
        <authorList>
            <person name="Goeker M."/>
        </authorList>
    </citation>
    <scope>NUCLEOTIDE SEQUENCE [LARGE SCALE GENOMIC DNA]</scope>
    <source>
        <strain evidence="1 2">DSM 23288</strain>
    </source>
</reference>
<evidence type="ECO:0008006" key="3">
    <source>
        <dbReference type="Google" id="ProtNLM"/>
    </source>
</evidence>
<accession>A0A840I9F5</accession>